<keyword evidence="2" id="KW-1003">Cell membrane</keyword>
<feature type="transmembrane region" description="Helical" evidence="6">
    <location>
        <begin position="99"/>
        <end position="118"/>
    </location>
</feature>
<dbReference type="InterPro" id="IPR018385">
    <property type="entry name" value="C4_dicarb_anaerob_car-like"/>
</dbReference>
<organism evidence="7 8">
    <name type="scientific">Atopobium deltae</name>
    <dbReference type="NCBI Taxonomy" id="1393034"/>
    <lineage>
        <taxon>Bacteria</taxon>
        <taxon>Bacillati</taxon>
        <taxon>Actinomycetota</taxon>
        <taxon>Coriobacteriia</taxon>
        <taxon>Coriobacteriales</taxon>
        <taxon>Atopobiaceae</taxon>
        <taxon>Atopobium</taxon>
    </lineage>
</organism>
<feature type="transmembrane region" description="Helical" evidence="6">
    <location>
        <begin position="12"/>
        <end position="36"/>
    </location>
</feature>
<feature type="transmembrane region" description="Helical" evidence="6">
    <location>
        <begin position="497"/>
        <end position="523"/>
    </location>
</feature>
<dbReference type="RefSeq" id="WP_066304519.1">
    <property type="nucleotide sequence ID" value="NZ_KQ959484.1"/>
</dbReference>
<dbReference type="PANTHER" id="PTHR43652">
    <property type="entry name" value="BASIC AMINO ACID ANTIPORTER YFCC-RELATED"/>
    <property type="match status" value="1"/>
</dbReference>
<feature type="transmembrane region" description="Helical" evidence="6">
    <location>
        <begin position="250"/>
        <end position="269"/>
    </location>
</feature>
<evidence type="ECO:0000313" key="8">
    <source>
        <dbReference type="Proteomes" id="UP000070675"/>
    </source>
</evidence>
<dbReference type="PATRIC" id="fig|1393034.3.peg.174"/>
<feature type="transmembrane region" description="Helical" evidence="6">
    <location>
        <begin position="380"/>
        <end position="404"/>
    </location>
</feature>
<keyword evidence="3 6" id="KW-0812">Transmembrane</keyword>
<feature type="transmembrane region" description="Helical" evidence="6">
    <location>
        <begin position="56"/>
        <end position="78"/>
    </location>
</feature>
<dbReference type="GO" id="GO:0005886">
    <property type="term" value="C:plasma membrane"/>
    <property type="evidence" value="ECO:0007669"/>
    <property type="project" value="UniProtKB-SubCell"/>
</dbReference>
<dbReference type="Pfam" id="PF03606">
    <property type="entry name" value="DcuC"/>
    <property type="match status" value="1"/>
</dbReference>
<evidence type="ECO:0000256" key="2">
    <source>
        <dbReference type="ARBA" id="ARBA00022475"/>
    </source>
</evidence>
<sequence length="525" mass="54947">MTDQAQPKKKRQMLSSFSIIFIILAAVCLITIAVAQTTKDVTGATLGDFLMAPAKGFADAMDVCLFVMVLGGFLGVVNKTNALSDGIAVLVRKMGGNELMLIPILMALFAFGGSTYGMCEETVGFYALLSATMMAAGFDALTGAMIVLLGAGVGCLGSTVNPFATGVASAALTSANIEVDQTIVLGLGIVLAVVSWAISLFFVIQYAKRVKADPSRTLLSATELANTEAAYGNASEEATKDVKLTGRQKAVLSVFAAAFIIMVISFVPWEKLNIKTFVSDAASHEETTEITGEDIIKKYDDKGFGALDIPQDLQGKLTEEVTDNPGWSAFLTGTPIGQWYFAESTTWFLLLAIIIGVIGGLSEREVVDEFMAGSGDMMSVVMVIALSRGVSVVMSSTGLSDYVLNAAAAALEGTSGIAFSLGSYALYFVLSFLIPSTSGMATVSMPIMGPLAAKLGFNPAVMIMIFSAASGAVNLITPTSGAIMGGLALSRVEYSTWVKFAIKIVVTIAVASMVILTIAMMTLHA</sequence>
<dbReference type="EMBL" id="LSCR01000002">
    <property type="protein sequence ID" value="KXB35530.1"/>
    <property type="molecule type" value="Genomic_DNA"/>
</dbReference>
<comment type="caution">
    <text evidence="7">The sequence shown here is derived from an EMBL/GenBank/DDBJ whole genome shotgun (WGS) entry which is preliminary data.</text>
</comment>
<evidence type="ECO:0000256" key="5">
    <source>
        <dbReference type="ARBA" id="ARBA00023136"/>
    </source>
</evidence>
<dbReference type="PANTHER" id="PTHR43652:SF6">
    <property type="entry name" value="ARGININE REPRESSOR"/>
    <property type="match status" value="1"/>
</dbReference>
<keyword evidence="5 6" id="KW-0472">Membrane</keyword>
<keyword evidence="4 6" id="KW-1133">Transmembrane helix</keyword>
<name>A0A133XX54_9ACTN</name>
<feature type="transmembrane region" description="Helical" evidence="6">
    <location>
        <begin position="339"/>
        <end position="359"/>
    </location>
</feature>
<evidence type="ECO:0000256" key="6">
    <source>
        <dbReference type="SAM" id="Phobius"/>
    </source>
</evidence>
<dbReference type="AlphaFoldDB" id="A0A133XX54"/>
<feature type="transmembrane region" description="Helical" evidence="6">
    <location>
        <begin position="183"/>
        <end position="207"/>
    </location>
</feature>
<keyword evidence="8" id="KW-1185">Reference proteome</keyword>
<evidence type="ECO:0000256" key="4">
    <source>
        <dbReference type="ARBA" id="ARBA00022989"/>
    </source>
</evidence>
<proteinExistence type="predicted"/>
<dbReference type="Proteomes" id="UP000070675">
    <property type="component" value="Unassembled WGS sequence"/>
</dbReference>
<feature type="transmembrane region" description="Helical" evidence="6">
    <location>
        <begin position="455"/>
        <end position="477"/>
    </location>
</feature>
<accession>A0A133XX54</accession>
<comment type="subcellular location">
    <subcellularLocation>
        <location evidence="1">Cell membrane</location>
        <topology evidence="1">Multi-pass membrane protein</topology>
    </subcellularLocation>
</comment>
<protein>
    <submittedName>
        <fullName evidence="7">C4-dicarboxylate anaerobic carrier</fullName>
    </submittedName>
</protein>
<evidence type="ECO:0000256" key="3">
    <source>
        <dbReference type="ARBA" id="ARBA00022692"/>
    </source>
</evidence>
<dbReference type="InterPro" id="IPR051679">
    <property type="entry name" value="DASS-Related_Transporters"/>
</dbReference>
<evidence type="ECO:0000256" key="1">
    <source>
        <dbReference type="ARBA" id="ARBA00004651"/>
    </source>
</evidence>
<evidence type="ECO:0000313" key="7">
    <source>
        <dbReference type="EMBL" id="KXB35530.1"/>
    </source>
</evidence>
<feature type="transmembrane region" description="Helical" evidence="6">
    <location>
        <begin position="124"/>
        <end position="148"/>
    </location>
</feature>
<reference evidence="8" key="1">
    <citation type="submission" date="2016-01" db="EMBL/GenBank/DDBJ databases">
        <authorList>
            <person name="Mitreva M."/>
            <person name="Pepin K.H."/>
            <person name="Mihindukulasuriya K.A."/>
            <person name="Fulton R."/>
            <person name="Fronick C."/>
            <person name="O'Laughlin M."/>
            <person name="Miner T."/>
            <person name="Herter B."/>
            <person name="Rosa B.A."/>
            <person name="Cordes M."/>
            <person name="Tomlinson C."/>
            <person name="Wollam A."/>
            <person name="Palsikar V.B."/>
            <person name="Mardis E.R."/>
            <person name="Wilson R.K."/>
        </authorList>
    </citation>
    <scope>NUCLEOTIDE SEQUENCE [LARGE SCALE GENOMIC DNA]</scope>
    <source>
        <strain evidence="8">DNF00019</strain>
    </source>
</reference>
<dbReference type="OrthoDB" id="9342495at2"/>
<gene>
    <name evidence="7" type="ORF">HMPREF3192_00181</name>
</gene>